<dbReference type="EMBL" id="ML181712">
    <property type="protein sequence ID" value="THU75667.1"/>
    <property type="molecule type" value="Genomic_DNA"/>
</dbReference>
<evidence type="ECO:0000256" key="3">
    <source>
        <dbReference type="SAM" id="SignalP"/>
    </source>
</evidence>
<gene>
    <name evidence="4" type="ORF">K435DRAFT_706700</name>
</gene>
<keyword evidence="2" id="KW-0040">ANK repeat</keyword>
<dbReference type="PANTHER" id="PTHR24198">
    <property type="entry name" value="ANKYRIN REPEAT AND PROTEIN KINASE DOMAIN-CONTAINING PROTEIN"/>
    <property type="match status" value="1"/>
</dbReference>
<dbReference type="OrthoDB" id="194358at2759"/>
<dbReference type="SUPFAM" id="SSF48403">
    <property type="entry name" value="Ankyrin repeat"/>
    <property type="match status" value="1"/>
</dbReference>
<feature type="signal peptide" evidence="3">
    <location>
        <begin position="1"/>
        <end position="16"/>
    </location>
</feature>
<protein>
    <submittedName>
        <fullName evidence="4">Uncharacterized protein</fullName>
    </submittedName>
</protein>
<proteinExistence type="predicted"/>
<evidence type="ECO:0000313" key="4">
    <source>
        <dbReference type="EMBL" id="THU75667.1"/>
    </source>
</evidence>
<keyword evidence="3" id="KW-0732">Signal</keyword>
<accession>A0A4S8KJN1</accession>
<organism evidence="4 5">
    <name type="scientific">Dendrothele bispora (strain CBS 962.96)</name>
    <dbReference type="NCBI Taxonomy" id="1314807"/>
    <lineage>
        <taxon>Eukaryota</taxon>
        <taxon>Fungi</taxon>
        <taxon>Dikarya</taxon>
        <taxon>Basidiomycota</taxon>
        <taxon>Agaricomycotina</taxon>
        <taxon>Agaricomycetes</taxon>
        <taxon>Agaricomycetidae</taxon>
        <taxon>Agaricales</taxon>
        <taxon>Agaricales incertae sedis</taxon>
        <taxon>Dendrothele</taxon>
    </lineage>
</organism>
<sequence length="77" mass="7742">MGVGVIVRLLLADAKADVNAQVGKYGNALQAAAYGGNEGIVKLLLDARANVNAQGGQYGNALQAAAYGGNEGIVKLL</sequence>
<evidence type="ECO:0000256" key="2">
    <source>
        <dbReference type="ARBA" id="ARBA00023043"/>
    </source>
</evidence>
<keyword evidence="5" id="KW-1185">Reference proteome</keyword>
<keyword evidence="1" id="KW-0677">Repeat</keyword>
<dbReference type="Proteomes" id="UP000297245">
    <property type="component" value="Unassembled WGS sequence"/>
</dbReference>
<dbReference type="GO" id="GO:0005737">
    <property type="term" value="C:cytoplasm"/>
    <property type="evidence" value="ECO:0007669"/>
    <property type="project" value="TreeGrafter"/>
</dbReference>
<feature type="chain" id="PRO_5020855303" evidence="3">
    <location>
        <begin position="17"/>
        <end position="77"/>
    </location>
</feature>
<name>A0A4S8KJN1_DENBC</name>
<dbReference type="InterPro" id="IPR036770">
    <property type="entry name" value="Ankyrin_rpt-contain_sf"/>
</dbReference>
<dbReference type="GO" id="GO:0010564">
    <property type="term" value="P:regulation of cell cycle process"/>
    <property type="evidence" value="ECO:0007669"/>
    <property type="project" value="TreeGrafter"/>
</dbReference>
<dbReference type="Pfam" id="PF12796">
    <property type="entry name" value="Ank_2"/>
    <property type="match status" value="1"/>
</dbReference>
<dbReference type="AlphaFoldDB" id="A0A4S8KJN1"/>
<reference evidence="4 5" key="1">
    <citation type="journal article" date="2019" name="Nat. Ecol. Evol.">
        <title>Megaphylogeny resolves global patterns of mushroom evolution.</title>
        <authorList>
            <person name="Varga T."/>
            <person name="Krizsan K."/>
            <person name="Foldi C."/>
            <person name="Dima B."/>
            <person name="Sanchez-Garcia M."/>
            <person name="Sanchez-Ramirez S."/>
            <person name="Szollosi G.J."/>
            <person name="Szarkandi J.G."/>
            <person name="Papp V."/>
            <person name="Albert L."/>
            <person name="Andreopoulos W."/>
            <person name="Angelini C."/>
            <person name="Antonin V."/>
            <person name="Barry K.W."/>
            <person name="Bougher N.L."/>
            <person name="Buchanan P."/>
            <person name="Buyck B."/>
            <person name="Bense V."/>
            <person name="Catcheside P."/>
            <person name="Chovatia M."/>
            <person name="Cooper J."/>
            <person name="Damon W."/>
            <person name="Desjardin D."/>
            <person name="Finy P."/>
            <person name="Geml J."/>
            <person name="Haridas S."/>
            <person name="Hughes K."/>
            <person name="Justo A."/>
            <person name="Karasinski D."/>
            <person name="Kautmanova I."/>
            <person name="Kiss B."/>
            <person name="Kocsube S."/>
            <person name="Kotiranta H."/>
            <person name="LaButti K.M."/>
            <person name="Lechner B.E."/>
            <person name="Liimatainen K."/>
            <person name="Lipzen A."/>
            <person name="Lukacs Z."/>
            <person name="Mihaltcheva S."/>
            <person name="Morgado L.N."/>
            <person name="Niskanen T."/>
            <person name="Noordeloos M.E."/>
            <person name="Ohm R.A."/>
            <person name="Ortiz-Santana B."/>
            <person name="Ovrebo C."/>
            <person name="Racz N."/>
            <person name="Riley R."/>
            <person name="Savchenko A."/>
            <person name="Shiryaev A."/>
            <person name="Soop K."/>
            <person name="Spirin V."/>
            <person name="Szebenyi C."/>
            <person name="Tomsovsky M."/>
            <person name="Tulloss R.E."/>
            <person name="Uehling J."/>
            <person name="Grigoriev I.V."/>
            <person name="Vagvolgyi C."/>
            <person name="Papp T."/>
            <person name="Martin F.M."/>
            <person name="Miettinen O."/>
            <person name="Hibbett D.S."/>
            <person name="Nagy L.G."/>
        </authorList>
    </citation>
    <scope>NUCLEOTIDE SEQUENCE [LARGE SCALE GENOMIC DNA]</scope>
    <source>
        <strain evidence="4 5">CBS 962.96</strain>
    </source>
</reference>
<evidence type="ECO:0000256" key="1">
    <source>
        <dbReference type="ARBA" id="ARBA00022737"/>
    </source>
</evidence>
<dbReference type="Gene3D" id="1.25.40.20">
    <property type="entry name" value="Ankyrin repeat-containing domain"/>
    <property type="match status" value="1"/>
</dbReference>
<dbReference type="InterPro" id="IPR002110">
    <property type="entry name" value="Ankyrin_rpt"/>
</dbReference>
<dbReference type="PANTHER" id="PTHR24198:SF175">
    <property type="entry name" value="ANKYRIN REPEAT AND PROTEIN KINASE DOMAIN-CONTAINING PROTEIN 1"/>
    <property type="match status" value="1"/>
</dbReference>
<feature type="non-terminal residue" evidence="4">
    <location>
        <position position="77"/>
    </location>
</feature>
<evidence type="ECO:0000313" key="5">
    <source>
        <dbReference type="Proteomes" id="UP000297245"/>
    </source>
</evidence>